<keyword evidence="2" id="KW-1185">Reference proteome</keyword>
<gene>
    <name evidence="1" type="ORF">DJ533_09910</name>
</gene>
<sequence length="86" mass="10365">MSIQVQVKDDDLDLALEQLRIKSYYLTTHHWYKKCHSYHDKPPSKKRKKTDMNLLIGHRQVLDDDPLAERLDIHLEEHYLKTNKKP</sequence>
<dbReference type="Proteomes" id="UP000245977">
    <property type="component" value="Chromosome"/>
</dbReference>
<dbReference type="STRING" id="1871111.GCA_001704615_03235"/>
<proteinExistence type="predicted"/>
<name>A0A2S2FD96_9GAMM</name>
<evidence type="ECO:0000313" key="1">
    <source>
        <dbReference type="EMBL" id="AWL28860.1"/>
    </source>
</evidence>
<reference evidence="1" key="1">
    <citation type="submission" date="2019-08" db="EMBL/GenBank/DDBJ databases">
        <title>The complete genome of Acinetobacter defluvii strain WCHAD010030.</title>
        <authorList>
            <person name="Hu Y."/>
            <person name="Qin J."/>
            <person name="Feng Y."/>
            <person name="Zong Z."/>
        </authorList>
    </citation>
    <scope>NUCLEOTIDE SEQUENCE</scope>
    <source>
        <strain evidence="1">WCHA30</strain>
    </source>
</reference>
<protein>
    <submittedName>
        <fullName evidence="1">Uncharacterized protein</fullName>
    </submittedName>
</protein>
<dbReference type="OrthoDB" id="6693416at2"/>
<dbReference type="EMBL" id="CP029397">
    <property type="protein sequence ID" value="AWL28860.1"/>
    <property type="molecule type" value="Genomic_DNA"/>
</dbReference>
<dbReference type="AlphaFoldDB" id="A0A2S2FD96"/>
<organism evidence="1 2">
    <name type="scientific">Acinetobacter defluvii</name>
    <dbReference type="NCBI Taxonomy" id="1871111"/>
    <lineage>
        <taxon>Bacteria</taxon>
        <taxon>Pseudomonadati</taxon>
        <taxon>Pseudomonadota</taxon>
        <taxon>Gammaproteobacteria</taxon>
        <taxon>Moraxellales</taxon>
        <taxon>Moraxellaceae</taxon>
        <taxon>Acinetobacter</taxon>
    </lineage>
</organism>
<dbReference type="KEGG" id="adv:DJ533_09910"/>
<dbReference type="RefSeq" id="WP_065993911.1">
    <property type="nucleotide sequence ID" value="NZ_CP029397.2"/>
</dbReference>
<evidence type="ECO:0000313" key="2">
    <source>
        <dbReference type="Proteomes" id="UP000245977"/>
    </source>
</evidence>
<accession>A0A2S2FD96</accession>